<evidence type="ECO:0000256" key="1">
    <source>
        <dbReference type="ARBA" id="ARBA00004395"/>
    </source>
</evidence>
<dbReference type="OMA" id="DNPRRQT"/>
<protein>
    <recommendedName>
        <fullName evidence="3">Conserved oligomeric Golgi complex subunit 1</fullName>
    </recommendedName>
</protein>
<evidence type="ECO:0000313" key="10">
    <source>
        <dbReference type="Proteomes" id="UP000085678"/>
    </source>
</evidence>
<keyword evidence="5" id="KW-0653">Protein transport</keyword>
<evidence type="ECO:0000313" key="11">
    <source>
        <dbReference type="RefSeq" id="XP_013380864.1"/>
    </source>
</evidence>
<dbReference type="FunCoup" id="A0A1S3H6W0">
    <property type="interactions" value="1636"/>
</dbReference>
<sequence>MAERVKPAMPAHEMDTNVLFEKFTVDEIRQIERKIRSDIERKKEDLRQMVGERYRDLIEAADTISEMKKSAENVTRSIASMQDYCKNLNQTHMVRGAIPQHRPKGDTHKKRDRLSFYGVSSQIKLLLDTPERIWSSVEEGHFLQATQLYLLARHVHTSLQMDSQKTGKILSHFPVLGKQWAAISHFRTTVLQGCRNTLKDATVSEQTTAECLCSIMLLEDSTPRQVFNEFLLARTSAVEQLFHPSQQSASIKQQVCSVVQLIVTTIQQIHAVFYSDSTQTDQEPAHSNLLLKIVEEVTERGGVIPGLQSSISTQYLPKSVLDFRPSLKSHVSPIAAQTLQENCTQWVDSCVQAINSGVSKLLGYVNTVKGVAGIRDAVWEQLANATQISEWDNICGHILKRKVPVWDEFIRPLFLARLQGILQSQFDSTLNMCKQHMTRVMADVADTAQRSAAYECAVGSYIWNESQGDIVNNSAWVAASNKTLLESGGLLMKAKAYTPAVQSLCGTFDSKLKALLEDSSYYIKSSDTKQTGQQQQGNMEPFDRFIDEDNIRDFIREGCKDCVKKLLDHINEELEEAKNSLQELDNKVDQRTLINRVLLLGRLCGGLCELSTHMEQCVVMQKHKEKESVIRVPKRTKSQAKTEDPHWSTVKNSLVDTSHKAYSIWCQWLSSCLAQELSSTLQQTGTSILENSTSWDEVEIQEETEDGATVASKIRVPMLPSWSVQTLLYKLCEEINTVGGHAVRRSILLNLVHSTSKEIIDIYRKLLDGGKKGEPNITQNQALQLLFDVKFLVLVLPKQEGPEEKSLTSAIENVVDGIESHIDPFDLDVFNPYLKKHVGRHAQRCAVIYGALTSLDKHGSVTMRGGVAGQHEQHNVLPLASNQMRFQLLPLSTQPSRMPSDIKPVIPPPVAKVAAPSRKEKENPVPQPQLKESSSFYNRIGSMGTLWFSNIGGKNN</sequence>
<dbReference type="GO" id="GO:0006891">
    <property type="term" value="P:intra-Golgi vesicle-mediated transport"/>
    <property type="evidence" value="ECO:0007669"/>
    <property type="project" value="InterPro"/>
</dbReference>
<organism evidence="10 11">
    <name type="scientific">Lingula anatina</name>
    <name type="common">Brachiopod</name>
    <name type="synonym">Lingula unguis</name>
    <dbReference type="NCBI Taxonomy" id="7574"/>
    <lineage>
        <taxon>Eukaryota</taxon>
        <taxon>Metazoa</taxon>
        <taxon>Spiralia</taxon>
        <taxon>Lophotrochozoa</taxon>
        <taxon>Brachiopoda</taxon>
        <taxon>Linguliformea</taxon>
        <taxon>Lingulata</taxon>
        <taxon>Lingulida</taxon>
        <taxon>Linguloidea</taxon>
        <taxon>Lingulidae</taxon>
        <taxon>Lingula</taxon>
    </lineage>
</organism>
<dbReference type="PANTHER" id="PTHR31658:SF0">
    <property type="entry name" value="CONSERVED OLIGOMERIC GOLGI COMPLEX SUBUNIT 1"/>
    <property type="match status" value="1"/>
</dbReference>
<evidence type="ECO:0000256" key="9">
    <source>
        <dbReference type="SAM" id="MobiDB-lite"/>
    </source>
</evidence>
<evidence type="ECO:0000256" key="8">
    <source>
        <dbReference type="SAM" id="Coils"/>
    </source>
</evidence>
<feature type="region of interest" description="Disordered" evidence="9">
    <location>
        <begin position="913"/>
        <end position="933"/>
    </location>
</feature>
<evidence type="ECO:0000256" key="3">
    <source>
        <dbReference type="ARBA" id="ARBA00020978"/>
    </source>
</evidence>
<reference evidence="11" key="1">
    <citation type="submission" date="2025-08" db="UniProtKB">
        <authorList>
            <consortium name="RefSeq"/>
        </authorList>
    </citation>
    <scope>IDENTIFICATION</scope>
    <source>
        <tissue evidence="11">Gonads</tissue>
    </source>
</reference>
<keyword evidence="4" id="KW-0813">Transport</keyword>
<comment type="subcellular location">
    <subcellularLocation>
        <location evidence="1">Golgi apparatus membrane</location>
        <topology evidence="1">Peripheral membrane protein</topology>
    </subcellularLocation>
</comment>
<feature type="coiled-coil region" evidence="8">
    <location>
        <begin position="560"/>
        <end position="594"/>
    </location>
</feature>
<dbReference type="AlphaFoldDB" id="A0A1S3H6W0"/>
<dbReference type="STRING" id="7574.A0A1S3H6W0"/>
<dbReference type="OrthoDB" id="46189at2759"/>
<dbReference type="KEGG" id="lak:106151959"/>
<evidence type="ECO:0000256" key="2">
    <source>
        <dbReference type="ARBA" id="ARBA00006653"/>
    </source>
</evidence>
<keyword evidence="7" id="KW-0472">Membrane</keyword>
<dbReference type="GO" id="GO:0017119">
    <property type="term" value="C:Golgi transport complex"/>
    <property type="evidence" value="ECO:0007669"/>
    <property type="project" value="InterPro"/>
</dbReference>
<dbReference type="GO" id="GO:0015031">
    <property type="term" value="P:protein transport"/>
    <property type="evidence" value="ECO:0007669"/>
    <property type="project" value="UniProtKB-KW"/>
</dbReference>
<keyword evidence="8" id="KW-0175">Coiled coil</keyword>
<keyword evidence="6" id="KW-0333">Golgi apparatus</keyword>
<dbReference type="PANTHER" id="PTHR31658">
    <property type="entry name" value="CONSERVED OLIGOMERIC GOLGI COMPLEX SUBUNIT 1"/>
    <property type="match status" value="1"/>
</dbReference>
<dbReference type="InParanoid" id="A0A1S3H6W0"/>
<proteinExistence type="inferred from homology"/>
<dbReference type="GO" id="GO:0000139">
    <property type="term" value="C:Golgi membrane"/>
    <property type="evidence" value="ECO:0007669"/>
    <property type="project" value="UniProtKB-SubCell"/>
</dbReference>
<evidence type="ECO:0000256" key="7">
    <source>
        <dbReference type="ARBA" id="ARBA00023136"/>
    </source>
</evidence>
<name>A0A1S3H6W0_LINAN</name>
<comment type="similarity">
    <text evidence="2">Belongs to the COG1 family.</text>
</comment>
<keyword evidence="10" id="KW-1185">Reference proteome</keyword>
<dbReference type="RefSeq" id="XP_013380864.1">
    <property type="nucleotide sequence ID" value="XM_013525410.2"/>
</dbReference>
<evidence type="ECO:0000256" key="5">
    <source>
        <dbReference type="ARBA" id="ARBA00022927"/>
    </source>
</evidence>
<dbReference type="Proteomes" id="UP000085678">
    <property type="component" value="Unplaced"/>
</dbReference>
<accession>A0A1S3H6W0</accession>
<evidence type="ECO:0000256" key="6">
    <source>
        <dbReference type="ARBA" id="ARBA00023034"/>
    </source>
</evidence>
<gene>
    <name evidence="11" type="primary">LOC106151959</name>
</gene>
<dbReference type="Pfam" id="PF08700">
    <property type="entry name" value="VPS51_Exo84_N"/>
    <property type="match status" value="1"/>
</dbReference>
<dbReference type="InterPro" id="IPR033370">
    <property type="entry name" value="COG1"/>
</dbReference>
<dbReference type="GeneID" id="106151959"/>
<evidence type="ECO:0000256" key="4">
    <source>
        <dbReference type="ARBA" id="ARBA00022448"/>
    </source>
</evidence>